<dbReference type="InterPro" id="IPR032675">
    <property type="entry name" value="LRR_dom_sf"/>
</dbReference>
<keyword evidence="2" id="KW-1185">Reference proteome</keyword>
<evidence type="ECO:0000313" key="2">
    <source>
        <dbReference type="Proteomes" id="UP000030686"/>
    </source>
</evidence>
<reference evidence="1" key="1">
    <citation type="journal article" date="2014" name="Nat. Commun.">
        <title>Multiple recent horizontal transfers of a large genomic region in cheese making fungi.</title>
        <authorList>
            <person name="Cheeseman K."/>
            <person name="Ropars J."/>
            <person name="Renault P."/>
            <person name="Dupont J."/>
            <person name="Gouzy J."/>
            <person name="Branca A."/>
            <person name="Abraham A.L."/>
            <person name="Ceppi M."/>
            <person name="Conseiller E."/>
            <person name="Debuchy R."/>
            <person name="Malagnac F."/>
            <person name="Goarin A."/>
            <person name="Silar P."/>
            <person name="Lacoste S."/>
            <person name="Sallet E."/>
            <person name="Bensimon A."/>
            <person name="Giraud T."/>
            <person name="Brygoo Y."/>
        </authorList>
    </citation>
    <scope>NUCLEOTIDE SEQUENCE [LARGE SCALE GENOMIC DNA]</scope>
    <source>
        <strain evidence="1">FM164</strain>
    </source>
</reference>
<protein>
    <submittedName>
        <fullName evidence="1">Genomic scaffold, ProqFM164S01</fullName>
    </submittedName>
</protein>
<evidence type="ECO:0000313" key="1">
    <source>
        <dbReference type="EMBL" id="CDM29107.1"/>
    </source>
</evidence>
<sequence length="562" mass="64092">MPLQNLPPEVLVKIINSLPTMGDVVALSHQNRGLHSISDVSNRQKYHEFQLGREGQESFTVQLQAGQNMLLEILANPSLGGYLRRLVLYGSETGSGFPPYESEPVPQRSFSPEDIHRLKQALKKAGVEKVQDRESILSILWQDPLYFRSPSYPKAIEFRDALIMMLAANAPNLESLSMYPIEFPQNMLKSLLQRASKAAPGSVPYCQNLKEINFHPDDARNQGTTYVEDPYYDRLNVVRKLPAIESVTFKLASWDNNAGLPLPPHCANYSKISFTHSLMQEYDLCRIIESSKTLKSFTFTVDGRKDPEGGITILSVVPLLQSLWFHRHTLEVLDLDMESCTNWQEFYDTNYQLDENEGLDEDEQKFYEEQYADELRDLATHKLEVPPSCISLKDFPKLKSLSLGVHTLCYLARGVGSSRDRFPDGRIRPQSFNLIDHLPPNLESLCVYGRGEGPHGFKSSVLESDLDVDAQLERLSRERDSKSLKILEGIATPIPNGKVVDDWADNNDRTLYWKDPDDNRFDDEERIMLEAEEKYKKIFACMKDSDPYKPMLARYLATLSKK</sequence>
<name>W6QHL5_PENRF</name>
<dbReference type="OrthoDB" id="3437411at2759"/>
<dbReference type="OMA" id="RSANYTD"/>
<dbReference type="EMBL" id="HG792015">
    <property type="protein sequence ID" value="CDM29107.1"/>
    <property type="molecule type" value="Genomic_DNA"/>
</dbReference>
<accession>W6QHL5</accession>
<proteinExistence type="predicted"/>
<dbReference type="STRING" id="1365484.W6QHL5"/>
<organism evidence="1 2">
    <name type="scientific">Penicillium roqueforti (strain FM164)</name>
    <dbReference type="NCBI Taxonomy" id="1365484"/>
    <lineage>
        <taxon>Eukaryota</taxon>
        <taxon>Fungi</taxon>
        <taxon>Dikarya</taxon>
        <taxon>Ascomycota</taxon>
        <taxon>Pezizomycotina</taxon>
        <taxon>Eurotiomycetes</taxon>
        <taxon>Eurotiomycetidae</taxon>
        <taxon>Eurotiales</taxon>
        <taxon>Aspergillaceae</taxon>
        <taxon>Penicillium</taxon>
    </lineage>
</organism>
<dbReference type="Gene3D" id="3.80.10.10">
    <property type="entry name" value="Ribonuclease Inhibitor"/>
    <property type="match status" value="1"/>
</dbReference>
<dbReference type="Proteomes" id="UP000030686">
    <property type="component" value="Unassembled WGS sequence"/>
</dbReference>
<gene>
    <name evidence="1" type="ORF">PROQFM164_S01g002918</name>
</gene>
<dbReference type="AlphaFoldDB" id="W6QHL5"/>